<accession>A0AAE7S138</accession>
<gene>
    <name evidence="1" type="primary">gp_16565</name>
</gene>
<organism evidence="1 2">
    <name type="scientific">uncultured phage cr77_1</name>
    <dbReference type="NCBI Taxonomy" id="2986410"/>
    <lineage>
        <taxon>Viruses</taxon>
        <taxon>Duplodnaviria</taxon>
        <taxon>Heunggongvirae</taxon>
        <taxon>Uroviricota</taxon>
        <taxon>Caudoviricetes</taxon>
        <taxon>Crassvirales</taxon>
        <taxon>Suoliviridae</taxon>
        <taxon>Boorivirinae</taxon>
        <taxon>Canhaevirus</taxon>
        <taxon>Canhaevirus faecalis</taxon>
    </lineage>
</organism>
<evidence type="ECO:0000313" key="2">
    <source>
        <dbReference type="Proteomes" id="UP000827562"/>
    </source>
</evidence>
<name>A0AAE7S138_9CAUD</name>
<dbReference type="KEGG" id="vg:75692071"/>
<dbReference type="EMBL" id="MZ130482">
    <property type="protein sequence ID" value="QWM89795.1"/>
    <property type="molecule type" value="Genomic_DNA"/>
</dbReference>
<dbReference type="RefSeq" id="YP_010359367.1">
    <property type="nucleotide sequence ID" value="NC_062772.1"/>
</dbReference>
<evidence type="ECO:0000313" key="1">
    <source>
        <dbReference type="EMBL" id="QWM89795.1"/>
    </source>
</evidence>
<dbReference type="Proteomes" id="UP000827562">
    <property type="component" value="Segment"/>
</dbReference>
<dbReference type="GeneID" id="75692071"/>
<proteinExistence type="predicted"/>
<sequence length="81" mass="9095">MMSLRTYTQMMNLNIMTNMGEPEAKEAILKGFVTIDGIEYIIHPQNSGSCDNCAFEDREHCPQLALNICCTGGNILKYSNF</sequence>
<reference evidence="1 2" key="1">
    <citation type="submission" date="2021-04" db="EMBL/GenBank/DDBJ databases">
        <authorList>
            <person name="Shkoporov A.N."/>
            <person name="Stockdale S.R."/>
            <person name="Guerin E."/>
            <person name="Ross R.P."/>
            <person name="Hill C."/>
        </authorList>
    </citation>
    <scope>NUCLEOTIDE SEQUENCE [LARGE SCALE GENOMIC DNA]</scope>
    <source>
        <strain evidence="2">cr77_1</strain>
    </source>
</reference>
<keyword evidence="2" id="KW-1185">Reference proteome</keyword>
<protein>
    <submittedName>
        <fullName evidence="1">Uncharacterized protein</fullName>
    </submittedName>
</protein>